<evidence type="ECO:0000313" key="1">
    <source>
        <dbReference type="EMBL" id="DAF90143.1"/>
    </source>
</evidence>
<name>A0A8S5U6Q8_9CAUD</name>
<accession>A0A8S5U6Q8</accession>
<reference evidence="1" key="1">
    <citation type="journal article" date="2021" name="Proc. Natl. Acad. Sci. U.S.A.">
        <title>A Catalog of Tens of Thousands of Viruses from Human Metagenomes Reveals Hidden Associations with Chronic Diseases.</title>
        <authorList>
            <person name="Tisza M.J."/>
            <person name="Buck C.B."/>
        </authorList>
    </citation>
    <scope>NUCLEOTIDE SEQUENCE</scope>
    <source>
        <strain evidence="1">CtWlk2</strain>
    </source>
</reference>
<sequence>MPSSGAVHCKNLHPSRVVFKAGLYGENLSFTAGNTF</sequence>
<organism evidence="1">
    <name type="scientific">Siphoviridae sp. ctWlk2</name>
    <dbReference type="NCBI Taxonomy" id="2825539"/>
    <lineage>
        <taxon>Viruses</taxon>
        <taxon>Duplodnaviria</taxon>
        <taxon>Heunggongvirae</taxon>
        <taxon>Uroviricota</taxon>
        <taxon>Caudoviricetes</taxon>
    </lineage>
</organism>
<proteinExistence type="predicted"/>
<protein>
    <submittedName>
        <fullName evidence="1">Uncharacterized protein</fullName>
    </submittedName>
</protein>
<dbReference type="EMBL" id="BK016022">
    <property type="protein sequence ID" value="DAF90143.1"/>
    <property type="molecule type" value="Genomic_DNA"/>
</dbReference>